<dbReference type="EMBL" id="BK014655">
    <property type="protein sequence ID" value="DAD66264.1"/>
    <property type="molecule type" value="Genomic_DNA"/>
</dbReference>
<organism evidence="1">
    <name type="scientific">Siphoviridae sp. ctjfQ5</name>
    <dbReference type="NCBI Taxonomy" id="2823594"/>
    <lineage>
        <taxon>Viruses</taxon>
        <taxon>Duplodnaviria</taxon>
        <taxon>Heunggongvirae</taxon>
        <taxon>Uroviricota</taxon>
        <taxon>Caudoviricetes</taxon>
    </lineage>
</organism>
<evidence type="ECO:0000313" key="1">
    <source>
        <dbReference type="EMBL" id="DAD66264.1"/>
    </source>
</evidence>
<reference evidence="1" key="1">
    <citation type="journal article" date="2021" name="Proc. Natl. Acad. Sci. U.S.A.">
        <title>A Catalog of Tens of Thousands of Viruses from Human Metagenomes Reveals Hidden Associations with Chronic Diseases.</title>
        <authorList>
            <person name="Tisza M.J."/>
            <person name="Buck C.B."/>
        </authorList>
    </citation>
    <scope>NUCLEOTIDE SEQUENCE</scope>
    <source>
        <strain evidence="1">CtjfQ5</strain>
    </source>
</reference>
<accession>A0A8S5L8I8</accession>
<sequence>MIPSDFIIKHAPMHLHLEILKKCNFFWLRDIRNVDISQCCAKCFIGDKDNRVYYGTLHKSNAVVDIIVKQHPHAKAYYLCGLSDGFVWELNTHVAFVPDSNSEIRIENDRIKLHITNARRIHFWDYVPNPPGTYTKEQRTCRNWIFANYLKDGMPL</sequence>
<proteinExistence type="predicted"/>
<protein>
    <submittedName>
        <fullName evidence="1">Uncharacterized protein</fullName>
    </submittedName>
</protein>
<name>A0A8S5L8I8_9CAUD</name>